<sequence>MAVWIQIIGLRKMDSIENEKKKVFEILNKTELDFDFIKQKLDIGLKKTEWNLTQSKGIEFYKLPILDQNLKIYFDNPNFIEFSGSFDLFSSWFRFTDKQNLDLTNGIRNVFRKIAFEYGISELIYFSEWFFELGEIRTQEETFENLMELIKNHPNLKKNELFGLDSNEYCIEKISPIANKV</sequence>
<evidence type="ECO:0000313" key="1">
    <source>
        <dbReference type="EMBL" id="KAB1155930.1"/>
    </source>
</evidence>
<comment type="caution">
    <text evidence="1">The sequence shown here is derived from an EMBL/GenBank/DDBJ whole genome shotgun (WGS) entry which is preliminary data.</text>
</comment>
<accession>A0A7J5AEF2</accession>
<dbReference type="RefSeq" id="WP_150900219.1">
    <property type="nucleotide sequence ID" value="NZ_WAAU01000021.1"/>
</dbReference>
<protein>
    <submittedName>
        <fullName evidence="1">Uncharacterized protein</fullName>
    </submittedName>
</protein>
<dbReference type="AlphaFoldDB" id="A0A7J5AEF2"/>
<reference evidence="1 2" key="1">
    <citation type="submission" date="2019-09" db="EMBL/GenBank/DDBJ databases">
        <authorList>
            <person name="Cao W.R."/>
        </authorList>
    </citation>
    <scope>NUCLEOTIDE SEQUENCE [LARGE SCALE GENOMIC DNA]</scope>
    <source>
        <strain evidence="2">a4</strain>
    </source>
</reference>
<dbReference type="EMBL" id="WAAU01000021">
    <property type="protein sequence ID" value="KAB1155930.1"/>
    <property type="molecule type" value="Genomic_DNA"/>
</dbReference>
<name>A0A7J5AEF2_9FLAO</name>
<dbReference type="Proteomes" id="UP000467305">
    <property type="component" value="Unassembled WGS sequence"/>
</dbReference>
<proteinExistence type="predicted"/>
<keyword evidence="2" id="KW-1185">Reference proteome</keyword>
<evidence type="ECO:0000313" key="2">
    <source>
        <dbReference type="Proteomes" id="UP000467305"/>
    </source>
</evidence>
<dbReference type="OrthoDB" id="1431667at2"/>
<organism evidence="1 2">
    <name type="scientific">Tenacibaculum aiptasiae</name>
    <dbReference type="NCBI Taxonomy" id="426481"/>
    <lineage>
        <taxon>Bacteria</taxon>
        <taxon>Pseudomonadati</taxon>
        <taxon>Bacteroidota</taxon>
        <taxon>Flavobacteriia</taxon>
        <taxon>Flavobacteriales</taxon>
        <taxon>Flavobacteriaceae</taxon>
        <taxon>Tenacibaculum</taxon>
    </lineage>
</organism>
<gene>
    <name evidence="1" type="ORF">F7018_11515</name>
</gene>